<gene>
    <name evidence="6" type="ORF">FA10DRAFT_263447</name>
</gene>
<dbReference type="InParanoid" id="A0A316YTF4"/>
<accession>A0A316YTF4</accession>
<dbReference type="GO" id="GO:0000462">
    <property type="term" value="P:maturation of SSU-rRNA from tricistronic rRNA transcript (SSU-rRNA, 5.8S rRNA, LSU-rRNA)"/>
    <property type="evidence" value="ECO:0007669"/>
    <property type="project" value="InterPro"/>
</dbReference>
<dbReference type="InterPro" id="IPR028160">
    <property type="entry name" value="Slx9-like"/>
</dbReference>
<feature type="compositionally biased region" description="Low complexity" evidence="5">
    <location>
        <begin position="51"/>
        <end position="68"/>
    </location>
</feature>
<feature type="compositionally biased region" description="Basic and acidic residues" evidence="5">
    <location>
        <begin position="19"/>
        <end position="32"/>
    </location>
</feature>
<evidence type="ECO:0000256" key="2">
    <source>
        <dbReference type="ARBA" id="ARBA00011022"/>
    </source>
</evidence>
<name>A0A316YTF4_9BASI</name>
<feature type="region of interest" description="Disordered" evidence="5">
    <location>
        <begin position="1"/>
        <end position="172"/>
    </location>
</feature>
<dbReference type="AlphaFoldDB" id="A0A316YTF4"/>
<dbReference type="Proteomes" id="UP000245768">
    <property type="component" value="Unassembled WGS sequence"/>
</dbReference>
<evidence type="ECO:0000313" key="7">
    <source>
        <dbReference type="Proteomes" id="UP000245768"/>
    </source>
</evidence>
<dbReference type="STRING" id="215250.A0A316YTF4"/>
<dbReference type="GeneID" id="37042142"/>
<dbReference type="OrthoDB" id="18703at2759"/>
<evidence type="ECO:0000256" key="4">
    <source>
        <dbReference type="ARBA" id="ARBA00023242"/>
    </source>
</evidence>
<reference evidence="6 7" key="1">
    <citation type="journal article" date="2018" name="Mol. Biol. Evol.">
        <title>Broad Genomic Sampling Reveals a Smut Pathogenic Ancestry of the Fungal Clade Ustilaginomycotina.</title>
        <authorList>
            <person name="Kijpornyongpan T."/>
            <person name="Mondo S.J."/>
            <person name="Barry K."/>
            <person name="Sandor L."/>
            <person name="Lee J."/>
            <person name="Lipzen A."/>
            <person name="Pangilinan J."/>
            <person name="LaButti K."/>
            <person name="Hainaut M."/>
            <person name="Henrissat B."/>
            <person name="Grigoriev I.V."/>
            <person name="Spatafora J.W."/>
            <person name="Aime M.C."/>
        </authorList>
    </citation>
    <scope>NUCLEOTIDE SEQUENCE [LARGE SCALE GENOMIC DNA]</scope>
    <source>
        <strain evidence="6 7">MCA 4198</strain>
    </source>
</reference>
<dbReference type="EMBL" id="KZ819634">
    <property type="protein sequence ID" value="PWN92687.1"/>
    <property type="molecule type" value="Genomic_DNA"/>
</dbReference>
<evidence type="ECO:0000256" key="5">
    <source>
        <dbReference type="SAM" id="MobiDB-lite"/>
    </source>
</evidence>
<dbReference type="GO" id="GO:0030688">
    <property type="term" value="C:preribosome, small subunit precursor"/>
    <property type="evidence" value="ECO:0007669"/>
    <property type="project" value="InterPro"/>
</dbReference>
<evidence type="ECO:0000313" key="6">
    <source>
        <dbReference type="EMBL" id="PWN92687.1"/>
    </source>
</evidence>
<dbReference type="Pfam" id="PF15341">
    <property type="entry name" value="SLX9"/>
    <property type="match status" value="1"/>
</dbReference>
<feature type="compositionally biased region" description="Acidic residues" evidence="5">
    <location>
        <begin position="117"/>
        <end position="136"/>
    </location>
</feature>
<dbReference type="GO" id="GO:0005730">
    <property type="term" value="C:nucleolus"/>
    <property type="evidence" value="ECO:0007669"/>
    <property type="project" value="UniProtKB-SubCell"/>
</dbReference>
<sequence length="205" mass="22242">MARTASLPGRPTPARRRDRPSVKDVVESREAKQQAQVSKAAKRAAKRAELLSKVAPGSSSSGGSSSSRSRPDVGFGQGDTVSKSALRRRKRRARDDVGRDDEMGRRGGVREIGEALEGVEEELMALEEEGDDEEAAEVGQQGARDVHGPDQGAYETVGRHGKVSAKKRRNVLSEEEARQKAILSDKAFTASPFAALRTHIRNTLR</sequence>
<keyword evidence="4" id="KW-0539">Nucleus</keyword>
<comment type="subcellular location">
    <subcellularLocation>
        <location evidence="1">Nucleus</location>
        <location evidence="1">Nucleolus</location>
    </subcellularLocation>
</comment>
<proteinExistence type="inferred from homology"/>
<evidence type="ECO:0000256" key="1">
    <source>
        <dbReference type="ARBA" id="ARBA00004604"/>
    </source>
</evidence>
<dbReference type="RefSeq" id="XP_025379885.1">
    <property type="nucleotide sequence ID" value="XM_025520226.1"/>
</dbReference>
<keyword evidence="7" id="KW-1185">Reference proteome</keyword>
<feature type="compositionally biased region" description="Basic and acidic residues" evidence="5">
    <location>
        <begin position="93"/>
        <end position="113"/>
    </location>
</feature>
<comment type="similarity">
    <text evidence="2">Belongs to the SLX9 family.</text>
</comment>
<feature type="compositionally biased region" description="Basic residues" evidence="5">
    <location>
        <begin position="159"/>
        <end position="170"/>
    </location>
</feature>
<dbReference type="GO" id="GO:0030686">
    <property type="term" value="C:90S preribosome"/>
    <property type="evidence" value="ECO:0007669"/>
    <property type="project" value="InterPro"/>
</dbReference>
<evidence type="ECO:0000256" key="3">
    <source>
        <dbReference type="ARBA" id="ARBA00021321"/>
    </source>
</evidence>
<protein>
    <recommendedName>
        <fullName evidence="3">Ribosome biogenesis protein SLX9</fullName>
    </recommendedName>
</protein>
<organism evidence="6 7">
    <name type="scientific">Acaromyces ingoldii</name>
    <dbReference type="NCBI Taxonomy" id="215250"/>
    <lineage>
        <taxon>Eukaryota</taxon>
        <taxon>Fungi</taxon>
        <taxon>Dikarya</taxon>
        <taxon>Basidiomycota</taxon>
        <taxon>Ustilaginomycotina</taxon>
        <taxon>Exobasidiomycetes</taxon>
        <taxon>Exobasidiales</taxon>
        <taxon>Cryptobasidiaceae</taxon>
        <taxon>Acaromyces</taxon>
    </lineage>
</organism>